<dbReference type="InterPro" id="IPR014942">
    <property type="entry name" value="AbiEii"/>
</dbReference>
<protein>
    <submittedName>
        <fullName evidence="1">Abortive infection protein AbiGII</fullName>
    </submittedName>
</protein>
<reference evidence="1 2" key="1">
    <citation type="journal article" date="2015" name="Genome Announc.">
        <title>Expanding the biotechnology potential of lactobacilli through comparative genomics of 213 strains and associated genera.</title>
        <authorList>
            <person name="Sun Z."/>
            <person name="Harris H.M."/>
            <person name="McCann A."/>
            <person name="Guo C."/>
            <person name="Argimon S."/>
            <person name="Zhang W."/>
            <person name="Yang X."/>
            <person name="Jeffery I.B."/>
            <person name="Cooney J.C."/>
            <person name="Kagawa T.F."/>
            <person name="Liu W."/>
            <person name="Song Y."/>
            <person name="Salvetti E."/>
            <person name="Wrobel A."/>
            <person name="Rasinkangas P."/>
            <person name="Parkhill J."/>
            <person name="Rea M.C."/>
            <person name="O'Sullivan O."/>
            <person name="Ritari J."/>
            <person name="Douillard F.P."/>
            <person name="Paul Ross R."/>
            <person name="Yang R."/>
            <person name="Briner A.E."/>
            <person name="Felis G.E."/>
            <person name="de Vos W.M."/>
            <person name="Barrangou R."/>
            <person name="Klaenhammer T.R."/>
            <person name="Caufield P.W."/>
            <person name="Cui Y."/>
            <person name="Zhang H."/>
            <person name="O'Toole P.W."/>
        </authorList>
    </citation>
    <scope>NUCLEOTIDE SEQUENCE [LARGE SCALE GENOMIC DNA]</scope>
    <source>
        <strain evidence="1 2">DSM 5707</strain>
    </source>
</reference>
<proteinExistence type="predicted"/>
<dbReference type="EMBL" id="AZGK01000013">
    <property type="protein sequence ID" value="KRM45777.1"/>
    <property type="molecule type" value="Genomic_DNA"/>
</dbReference>
<dbReference type="Pfam" id="PF08843">
    <property type="entry name" value="AbiEii"/>
    <property type="match status" value="1"/>
</dbReference>
<organism evidence="1 2">
    <name type="scientific">Lentilactobacillus parabuchneri DSM 5707 = NBRC 107865</name>
    <dbReference type="NCBI Taxonomy" id="1423784"/>
    <lineage>
        <taxon>Bacteria</taxon>
        <taxon>Bacillati</taxon>
        <taxon>Bacillota</taxon>
        <taxon>Bacilli</taxon>
        <taxon>Lactobacillales</taxon>
        <taxon>Lactobacillaceae</taxon>
        <taxon>Lentilactobacillus</taxon>
    </lineage>
</organism>
<accession>A0A0R1YTZ7</accession>
<evidence type="ECO:0000313" key="1">
    <source>
        <dbReference type="EMBL" id="KRM45777.1"/>
    </source>
</evidence>
<dbReference type="AlphaFoldDB" id="A0A0R1YTZ7"/>
<dbReference type="GeneID" id="69802484"/>
<dbReference type="RefSeq" id="WP_057910747.1">
    <property type="nucleotide sequence ID" value="NZ_AZGK01000013.1"/>
</dbReference>
<sequence length="279" mass="32449">MNDKELRDRLRDQLKNIHAQTGINTTSLQRKYFIDGFLSLLATSKYQSHFIWKGGMVLSAVTGVHERTTIDLDTMVEGVSIESENLKKMFNEIIAERDYHGVRYQLIDIQPIQEEKEYVGQRVRFQASLAKIKDSFHLDVATGEVLIPSEVNYAYKPLLGTETINLLIYRPERMLAEKLQTVLSRRSANTRMKDFYDIYILMTTEIIDFKILQTAWTRVLLERESQAEWEEWHSITAQIRTSVRMKSLWQGYAKKHSFAENISFESTVAAINNCLSKLQ</sequence>
<comment type="caution">
    <text evidence="1">The sequence shown here is derived from an EMBL/GenBank/DDBJ whole genome shotgun (WGS) entry which is preliminary data.</text>
</comment>
<dbReference type="Proteomes" id="UP000051957">
    <property type="component" value="Unassembled WGS sequence"/>
</dbReference>
<evidence type="ECO:0000313" key="2">
    <source>
        <dbReference type="Proteomes" id="UP000051957"/>
    </source>
</evidence>
<gene>
    <name evidence="1" type="ORF">FC51_GL000687</name>
</gene>
<dbReference type="PATRIC" id="fig|1423784.4.peg.692"/>
<name>A0A0R1YTZ7_9LACO</name>